<reference evidence="1 2" key="1">
    <citation type="submission" date="2023-10" db="EMBL/GenBank/DDBJ databases">
        <title>Draft genome sequence of Xylaria bambusicola isolate GMP-LS, the root and basal stem rot pathogen of sugarcane in Indonesia.</title>
        <authorList>
            <person name="Selvaraj P."/>
            <person name="Muralishankar V."/>
            <person name="Muruganantham S."/>
            <person name="Sp S."/>
            <person name="Haryani S."/>
            <person name="Lau K.J.X."/>
            <person name="Naqvi N.I."/>
        </authorList>
    </citation>
    <scope>NUCLEOTIDE SEQUENCE [LARGE SCALE GENOMIC DNA]</scope>
    <source>
        <strain evidence="1">GMP-LS</strain>
    </source>
</reference>
<proteinExistence type="predicted"/>
<gene>
    <name evidence="1" type="ORF">RRF57_011245</name>
</gene>
<protein>
    <submittedName>
        <fullName evidence="1">Uncharacterized protein</fullName>
    </submittedName>
</protein>
<name>A0AAN7UUJ9_9PEZI</name>
<dbReference type="Proteomes" id="UP001305414">
    <property type="component" value="Unassembled WGS sequence"/>
</dbReference>
<comment type="caution">
    <text evidence="1">The sequence shown here is derived from an EMBL/GenBank/DDBJ whole genome shotgun (WGS) entry which is preliminary data.</text>
</comment>
<sequence length="80" mass="8667">MDPRSPSTAPTTASTRSVTSLITLMRSGLRLSVVKVRFTISTRFPRRTINSNSALTSAIVMFTFEMPTCTPALISTSDAI</sequence>
<dbReference type="EMBL" id="JAWHQM010000054">
    <property type="protein sequence ID" value="KAK5635533.1"/>
    <property type="molecule type" value="Genomic_DNA"/>
</dbReference>
<organism evidence="1 2">
    <name type="scientific">Xylaria bambusicola</name>
    <dbReference type="NCBI Taxonomy" id="326684"/>
    <lineage>
        <taxon>Eukaryota</taxon>
        <taxon>Fungi</taxon>
        <taxon>Dikarya</taxon>
        <taxon>Ascomycota</taxon>
        <taxon>Pezizomycotina</taxon>
        <taxon>Sordariomycetes</taxon>
        <taxon>Xylariomycetidae</taxon>
        <taxon>Xylariales</taxon>
        <taxon>Xylariaceae</taxon>
        <taxon>Xylaria</taxon>
    </lineage>
</organism>
<evidence type="ECO:0000313" key="2">
    <source>
        <dbReference type="Proteomes" id="UP001305414"/>
    </source>
</evidence>
<dbReference type="AlphaFoldDB" id="A0AAN7UUJ9"/>
<evidence type="ECO:0000313" key="1">
    <source>
        <dbReference type="EMBL" id="KAK5635533.1"/>
    </source>
</evidence>
<accession>A0AAN7UUJ9</accession>
<keyword evidence="2" id="KW-1185">Reference proteome</keyword>